<evidence type="ECO:0000313" key="2">
    <source>
        <dbReference type="EMBL" id="KAB5524826.1"/>
    </source>
</evidence>
<accession>A0A5N5K1Q9</accession>
<evidence type="ECO:0000256" key="1">
    <source>
        <dbReference type="SAM" id="MobiDB-lite"/>
    </source>
</evidence>
<dbReference type="AlphaFoldDB" id="A0A5N5K1Q9"/>
<dbReference type="EMBL" id="VDCV01000015">
    <property type="protein sequence ID" value="KAB5524826.1"/>
    <property type="molecule type" value="Genomic_DNA"/>
</dbReference>
<proteinExistence type="predicted"/>
<reference evidence="3" key="1">
    <citation type="journal article" date="2019" name="Gigascience">
        <title>De novo genome assembly of the endangered Acer yangbiense, a plant species with extremely small populations endemic to Yunnan Province, China.</title>
        <authorList>
            <person name="Yang J."/>
            <person name="Wariss H.M."/>
            <person name="Tao L."/>
            <person name="Zhang R."/>
            <person name="Yun Q."/>
            <person name="Hollingsworth P."/>
            <person name="Dao Z."/>
            <person name="Luo G."/>
            <person name="Guo H."/>
            <person name="Ma Y."/>
            <person name="Sun W."/>
        </authorList>
    </citation>
    <scope>NUCLEOTIDE SEQUENCE [LARGE SCALE GENOMIC DNA]</scope>
    <source>
        <strain evidence="3">cv. br00</strain>
    </source>
</reference>
<dbReference type="Proteomes" id="UP000326939">
    <property type="component" value="Chromosome 15"/>
</dbReference>
<feature type="compositionally biased region" description="Basic and acidic residues" evidence="1">
    <location>
        <begin position="1"/>
        <end position="19"/>
    </location>
</feature>
<feature type="region of interest" description="Disordered" evidence="1">
    <location>
        <begin position="1"/>
        <end position="27"/>
    </location>
</feature>
<organism evidence="2 3">
    <name type="scientific">Salix brachista</name>
    <dbReference type="NCBI Taxonomy" id="2182728"/>
    <lineage>
        <taxon>Eukaryota</taxon>
        <taxon>Viridiplantae</taxon>
        <taxon>Streptophyta</taxon>
        <taxon>Embryophyta</taxon>
        <taxon>Tracheophyta</taxon>
        <taxon>Spermatophyta</taxon>
        <taxon>Magnoliopsida</taxon>
        <taxon>eudicotyledons</taxon>
        <taxon>Gunneridae</taxon>
        <taxon>Pentapetalae</taxon>
        <taxon>rosids</taxon>
        <taxon>fabids</taxon>
        <taxon>Malpighiales</taxon>
        <taxon>Salicaceae</taxon>
        <taxon>Saliceae</taxon>
        <taxon>Salix</taxon>
    </lineage>
</organism>
<name>A0A5N5K1Q9_9ROSI</name>
<evidence type="ECO:0000313" key="3">
    <source>
        <dbReference type="Proteomes" id="UP000326939"/>
    </source>
</evidence>
<comment type="caution">
    <text evidence="2">The sequence shown here is derived from an EMBL/GenBank/DDBJ whole genome shotgun (WGS) entry which is preliminary data.</text>
</comment>
<sequence length="88" mass="9585">MESKLEREGGNTHIKRESNRQGTMSEAGVTSKATSFAAARWCSLLLPVATDKVPQNLWLAPLLLLHWSNGCILWSIDGGVVGEIISVH</sequence>
<protein>
    <submittedName>
        <fullName evidence="2">Uncharacterized protein</fullName>
    </submittedName>
</protein>
<gene>
    <name evidence="2" type="ORF">DKX38_022575</name>
</gene>
<keyword evidence="3" id="KW-1185">Reference proteome</keyword>